<dbReference type="NCBIfam" id="TIGR01875">
    <property type="entry name" value="cas_MJ0381"/>
    <property type="match status" value="1"/>
</dbReference>
<evidence type="ECO:0000256" key="1">
    <source>
        <dbReference type="ARBA" id="ARBA00023118"/>
    </source>
</evidence>
<dbReference type="EMBL" id="DSXI01000575">
    <property type="protein sequence ID" value="HGS05986.1"/>
    <property type="molecule type" value="Genomic_DNA"/>
</dbReference>
<evidence type="ECO:0000256" key="2">
    <source>
        <dbReference type="ARBA" id="ARBA00025626"/>
    </source>
</evidence>
<accession>A0A7V4LDH1</accession>
<protein>
    <submittedName>
        <fullName evidence="3">Type I-B CRISPR-associated protein Cas7/Cst2/DevR</fullName>
    </submittedName>
</protein>
<reference evidence="3" key="1">
    <citation type="journal article" date="2020" name="mSystems">
        <title>Genome- and Community-Level Interaction Insights into Carbon Utilization and Element Cycling Functions of Hydrothermarchaeota in Hydrothermal Sediment.</title>
        <authorList>
            <person name="Zhou Z."/>
            <person name="Liu Y."/>
            <person name="Xu W."/>
            <person name="Pan J."/>
            <person name="Luo Z.H."/>
            <person name="Li M."/>
        </authorList>
    </citation>
    <scope>NUCLEOTIDE SEQUENCE [LARGE SCALE GENOMIC DNA]</scope>
    <source>
        <strain evidence="3">SpSt-548</strain>
    </source>
</reference>
<comment type="function">
    <text evidence="2">CRISPR (clustered regularly interspaced short palindromic repeat) is an adaptive immune system that provides protection against mobile genetic elements (viruses, transposable elements and conjugative plasmids). CRISPR clusters contain spacers, sequences complementary to antecedent mobile elements, and target invading nucleic acids. CRISPR clusters are transcribed and processed into CRISPR RNA (crRNA).</text>
</comment>
<name>A0A7V4LDH1_9BACT</name>
<dbReference type="InterPro" id="IPR013414">
    <property type="entry name" value="Cas7/Cst2/DevR_sub_I-B/Tneap"/>
</dbReference>
<proteinExistence type="predicted"/>
<comment type="caution">
    <text evidence="3">The sequence shown here is derived from an EMBL/GenBank/DDBJ whole genome shotgun (WGS) entry which is preliminary data.</text>
</comment>
<dbReference type="InterPro" id="IPR016581">
    <property type="entry name" value="Cas7/Cst2/DevR_bac"/>
</dbReference>
<evidence type="ECO:0000313" key="3">
    <source>
        <dbReference type="EMBL" id="HGS05986.1"/>
    </source>
</evidence>
<keyword evidence="1" id="KW-0051">Antiviral defense</keyword>
<dbReference type="GO" id="GO:0051607">
    <property type="term" value="P:defense response to virus"/>
    <property type="evidence" value="ECO:0007669"/>
    <property type="project" value="UniProtKB-KW"/>
</dbReference>
<dbReference type="InterPro" id="IPR010154">
    <property type="entry name" value="CRISPR-assoc_Cas7/Cst2/DevR"/>
</dbReference>
<gene>
    <name evidence="3" type="primary">cas7i</name>
    <name evidence="3" type="ORF">ENT08_09700</name>
</gene>
<sequence>MGKHLFGMILTHQGTYANNRGETEGTATTLQKVLRNGDLYTTVSAEAIRYALREGWQANHYPVNRYFKDHKECNFHDSDFKNWFKYLDDDNLGYMHAKKETESRRGLLEITRAISTTPWRGEIMQNFASPGSNPGVTHKNPIPYAVEVHDTRYQYGFALTPAFMGRKGFNDQDKLSPQQKKERLRQVLEGLVSLRRVGGNHARYFTDFSPEALVLRWTDDPAPRFLYCFVQDDHGNLSVAPLLQRAAGDIDPRELIIGTALDLPELKVLQEKGAKVFPSVKQAVNELLDQVKDDDLIFSPPQG</sequence>
<dbReference type="NCBIfam" id="TIGR02585">
    <property type="entry name" value="cas_Cst2_DevR"/>
    <property type="match status" value="1"/>
</dbReference>
<organism evidence="3">
    <name type="scientific">Desulfobacca acetoxidans</name>
    <dbReference type="NCBI Taxonomy" id="60893"/>
    <lineage>
        <taxon>Bacteria</taxon>
        <taxon>Pseudomonadati</taxon>
        <taxon>Thermodesulfobacteriota</taxon>
        <taxon>Desulfobaccia</taxon>
        <taxon>Desulfobaccales</taxon>
        <taxon>Desulfobaccaceae</taxon>
        <taxon>Desulfobacca</taxon>
    </lineage>
</organism>
<dbReference type="PIRSF" id="PIRSF011362">
    <property type="entry name" value="Fruiting_body_devlp_DevR"/>
    <property type="match status" value="1"/>
</dbReference>
<dbReference type="Pfam" id="PF01905">
    <property type="entry name" value="DevR"/>
    <property type="match status" value="1"/>
</dbReference>
<dbReference type="AlphaFoldDB" id="A0A7V4LDH1"/>